<evidence type="ECO:0000313" key="4">
    <source>
        <dbReference type="RefSeq" id="XP_023566779.1"/>
    </source>
</evidence>
<dbReference type="InParanoid" id="A0A6P6E390"/>
<dbReference type="InterPro" id="IPR042401">
    <property type="entry name" value="SPMAP2-like"/>
</dbReference>
<dbReference type="Proteomes" id="UP000515203">
    <property type="component" value="Unplaced"/>
</dbReference>
<dbReference type="GeneID" id="101571147"/>
<feature type="compositionally biased region" description="Basic and acidic residues" evidence="2">
    <location>
        <begin position="26"/>
        <end position="49"/>
    </location>
</feature>
<protein>
    <submittedName>
        <fullName evidence="4">Testicular haploid expressed gene protein-like</fullName>
    </submittedName>
</protein>
<dbReference type="SMART" id="SM00705">
    <property type="entry name" value="THEG"/>
    <property type="match status" value="7"/>
</dbReference>
<evidence type="ECO:0000256" key="2">
    <source>
        <dbReference type="SAM" id="MobiDB-lite"/>
    </source>
</evidence>
<dbReference type="AlphaFoldDB" id="A0A6P6E390"/>
<dbReference type="OrthoDB" id="25466at2759"/>
<dbReference type="FunCoup" id="A0A6P6E390">
    <property type="interactions" value="1"/>
</dbReference>
<accession>A0A6P6E390</accession>
<sequence>MTETSIYSEVFHKPLVLSPRDVHTELRQSREEAEIEEVREPVEGCRRAEGPQSEQSPNPHRPREPSGPYTRVQARERDAPDQPSESQASHKPRGPHAPKLCRAQQPREPRKAAQAKLLPSTAAVIHPSLIARCPPGLQLSVLSADPDSYKFIRRCFFSRKRMQDLSRPKRQWGTPERRLFWGNQDPICPVSESSLSARLSKRLNNLAQPKKVSHHYIPNRDQFYYSCGRESVIWKIPPLALFSQPSTRIQRLAQPNRFKRQHQQNSDHLARRTLHYSDPSPRILRLSIAKGTDPNYVPPRSIETRISTTTLSAVATPRIIDLAHPRIKLEGLCYERERSEMPIRPVTPAALCATPSRRITALAQSKPLHEDYLPARDARWPVSYAATHSKASPRIQELANPSSRGPMHIVYYDPDVFKVKPAALKAQCSARVQKLAEPLER</sequence>
<reference evidence="4" key="1">
    <citation type="submission" date="2025-08" db="UniProtKB">
        <authorList>
            <consortium name="RefSeq"/>
        </authorList>
    </citation>
    <scope>IDENTIFICATION</scope>
</reference>
<evidence type="ECO:0000256" key="1">
    <source>
        <dbReference type="ARBA" id="ARBA00022737"/>
    </source>
</evidence>
<dbReference type="PANTHER" id="PTHR15901:SF15">
    <property type="entry name" value="TESTICULAR HAPLOID EXPRESSED GENE PROTEIN-LIKE"/>
    <property type="match status" value="1"/>
</dbReference>
<dbReference type="PANTHER" id="PTHR15901">
    <property type="entry name" value="TESTICULAR HAPLOID EXPRESSED GENE PROTEIN"/>
    <property type="match status" value="1"/>
</dbReference>
<dbReference type="Pfam" id="PF14912">
    <property type="entry name" value="THEG"/>
    <property type="match status" value="4"/>
</dbReference>
<feature type="region of interest" description="Disordered" evidence="2">
    <location>
        <begin position="26"/>
        <end position="115"/>
    </location>
</feature>
<dbReference type="RefSeq" id="XP_023566779.1">
    <property type="nucleotide sequence ID" value="XM_023711011.1"/>
</dbReference>
<keyword evidence="3" id="KW-1185">Reference proteome</keyword>
<dbReference type="CTD" id="100506564"/>
<evidence type="ECO:0000313" key="3">
    <source>
        <dbReference type="Proteomes" id="UP000515203"/>
    </source>
</evidence>
<keyword evidence="1" id="KW-0677">Repeat</keyword>
<proteinExistence type="predicted"/>
<dbReference type="InterPro" id="IPR006623">
    <property type="entry name" value="THEG"/>
</dbReference>
<gene>
    <name evidence="4" type="primary">Thegl</name>
</gene>
<name>A0A6P6E390_OCTDE</name>
<organism evidence="3 4">
    <name type="scientific">Octodon degus</name>
    <name type="common">Degu</name>
    <name type="synonym">Sciurus degus</name>
    <dbReference type="NCBI Taxonomy" id="10160"/>
    <lineage>
        <taxon>Eukaryota</taxon>
        <taxon>Metazoa</taxon>
        <taxon>Chordata</taxon>
        <taxon>Craniata</taxon>
        <taxon>Vertebrata</taxon>
        <taxon>Euteleostomi</taxon>
        <taxon>Mammalia</taxon>
        <taxon>Eutheria</taxon>
        <taxon>Euarchontoglires</taxon>
        <taxon>Glires</taxon>
        <taxon>Rodentia</taxon>
        <taxon>Hystricomorpha</taxon>
        <taxon>Octodontidae</taxon>
        <taxon>Octodon</taxon>
    </lineage>
</organism>